<protein>
    <submittedName>
        <fullName evidence="9">Reverse transcriptase domain-containing protein</fullName>
    </submittedName>
</protein>
<keyword evidence="2" id="KW-0548">Nucleotidyltransferase</keyword>
<dbReference type="SUPFAM" id="SSF56672">
    <property type="entry name" value="DNA/RNA polymerases"/>
    <property type="match status" value="1"/>
</dbReference>
<feature type="domain" description="Reverse transcriptase RNase H-like" evidence="8">
    <location>
        <begin position="180"/>
        <end position="279"/>
    </location>
</feature>
<keyword evidence="1" id="KW-0808">Transferase</keyword>
<evidence type="ECO:0000259" key="7">
    <source>
        <dbReference type="Pfam" id="PF00078"/>
    </source>
</evidence>
<evidence type="ECO:0000256" key="5">
    <source>
        <dbReference type="ARBA" id="ARBA00022801"/>
    </source>
</evidence>
<keyword evidence="3" id="KW-0540">Nuclease</keyword>
<evidence type="ECO:0000313" key="10">
    <source>
        <dbReference type="Proteomes" id="UP001151760"/>
    </source>
</evidence>
<dbReference type="Pfam" id="PF17917">
    <property type="entry name" value="RT_RNaseH"/>
    <property type="match status" value="1"/>
</dbReference>
<dbReference type="InterPro" id="IPR000477">
    <property type="entry name" value="RT_dom"/>
</dbReference>
<evidence type="ECO:0000256" key="4">
    <source>
        <dbReference type="ARBA" id="ARBA00022759"/>
    </source>
</evidence>
<comment type="caution">
    <text evidence="9">The sequence shown here is derived from an EMBL/GenBank/DDBJ whole genome shotgun (WGS) entry which is preliminary data.</text>
</comment>
<sequence length="322" mass="37735">MAPDRIAATSKEVEELKKARILRETRYQMWVANTVMVKKTYGPWRMCVDFTNINKACPKDCYHQIQMAKEDEHKTAFHARHGVYCYRKMPFGLKNAGAIYQRYDGKHPRNLRKVTEDKYETQPEEVLFRDGRRPIPEARGVKARLSRKKDFTWTREADKVIEEMKRYIEKFPTLVAPKARENLIVYLAASKECISVVLMAKRGKDQRPIYFVSRVLQGAELNYPIMEKLVVAQIHVARSLKKYFQAHNITVLTNKHIRLLLSKPEKLGRVARWAIELGEHEIEFKPRNAVKAQILASFLAETKKEDKEKDFQEQQLEGQNTR</sequence>
<keyword evidence="4" id="KW-0255">Endonuclease</keyword>
<evidence type="ECO:0000259" key="8">
    <source>
        <dbReference type="Pfam" id="PF17917"/>
    </source>
</evidence>
<keyword evidence="10" id="KW-1185">Reference proteome</keyword>
<evidence type="ECO:0000256" key="6">
    <source>
        <dbReference type="ARBA" id="ARBA00022918"/>
    </source>
</evidence>
<dbReference type="Pfam" id="PF00078">
    <property type="entry name" value="RVT_1"/>
    <property type="match status" value="1"/>
</dbReference>
<gene>
    <name evidence="9" type="ORF">Tco_0907920</name>
</gene>
<evidence type="ECO:0000256" key="1">
    <source>
        <dbReference type="ARBA" id="ARBA00022679"/>
    </source>
</evidence>
<dbReference type="Proteomes" id="UP001151760">
    <property type="component" value="Unassembled WGS sequence"/>
</dbReference>
<dbReference type="Gene3D" id="3.10.10.10">
    <property type="entry name" value="HIV Type 1 Reverse Transcriptase, subunit A, domain 1"/>
    <property type="match status" value="1"/>
</dbReference>
<evidence type="ECO:0000313" key="9">
    <source>
        <dbReference type="EMBL" id="GJT27645.1"/>
    </source>
</evidence>
<dbReference type="PANTHER" id="PTHR48475">
    <property type="entry name" value="RIBONUCLEASE H"/>
    <property type="match status" value="1"/>
</dbReference>
<dbReference type="InterPro" id="IPR041373">
    <property type="entry name" value="RT_RNaseH"/>
</dbReference>
<organism evidence="9 10">
    <name type="scientific">Tanacetum coccineum</name>
    <dbReference type="NCBI Taxonomy" id="301880"/>
    <lineage>
        <taxon>Eukaryota</taxon>
        <taxon>Viridiplantae</taxon>
        <taxon>Streptophyta</taxon>
        <taxon>Embryophyta</taxon>
        <taxon>Tracheophyta</taxon>
        <taxon>Spermatophyta</taxon>
        <taxon>Magnoliopsida</taxon>
        <taxon>eudicotyledons</taxon>
        <taxon>Gunneridae</taxon>
        <taxon>Pentapetalae</taxon>
        <taxon>asterids</taxon>
        <taxon>campanulids</taxon>
        <taxon>Asterales</taxon>
        <taxon>Asteraceae</taxon>
        <taxon>Asteroideae</taxon>
        <taxon>Anthemideae</taxon>
        <taxon>Anthemidinae</taxon>
        <taxon>Tanacetum</taxon>
    </lineage>
</organism>
<dbReference type="CDD" id="cd01647">
    <property type="entry name" value="RT_LTR"/>
    <property type="match status" value="1"/>
</dbReference>
<dbReference type="GO" id="GO:0003964">
    <property type="term" value="F:RNA-directed DNA polymerase activity"/>
    <property type="evidence" value="ECO:0007669"/>
    <property type="project" value="UniProtKB-KW"/>
</dbReference>
<reference evidence="9" key="2">
    <citation type="submission" date="2022-01" db="EMBL/GenBank/DDBJ databases">
        <authorList>
            <person name="Yamashiro T."/>
            <person name="Shiraishi A."/>
            <person name="Satake H."/>
            <person name="Nakayama K."/>
        </authorList>
    </citation>
    <scope>NUCLEOTIDE SEQUENCE</scope>
</reference>
<keyword evidence="6 9" id="KW-0695">RNA-directed DNA polymerase</keyword>
<dbReference type="EMBL" id="BQNB010014394">
    <property type="protein sequence ID" value="GJT27645.1"/>
    <property type="molecule type" value="Genomic_DNA"/>
</dbReference>
<name>A0ABQ5CKM4_9ASTR</name>
<dbReference type="PANTHER" id="PTHR48475:SF2">
    <property type="entry name" value="RIBONUCLEASE H"/>
    <property type="match status" value="1"/>
</dbReference>
<reference evidence="9" key="1">
    <citation type="journal article" date="2022" name="Int. J. Mol. Sci.">
        <title>Draft Genome of Tanacetum Coccineum: Genomic Comparison of Closely Related Tanacetum-Family Plants.</title>
        <authorList>
            <person name="Yamashiro T."/>
            <person name="Shiraishi A."/>
            <person name="Nakayama K."/>
            <person name="Satake H."/>
        </authorList>
    </citation>
    <scope>NUCLEOTIDE SEQUENCE</scope>
</reference>
<proteinExistence type="predicted"/>
<evidence type="ECO:0000256" key="2">
    <source>
        <dbReference type="ARBA" id="ARBA00022695"/>
    </source>
</evidence>
<dbReference type="InterPro" id="IPR043502">
    <property type="entry name" value="DNA/RNA_pol_sf"/>
</dbReference>
<keyword evidence="5" id="KW-0378">Hydrolase</keyword>
<feature type="domain" description="Reverse transcriptase" evidence="7">
    <location>
        <begin position="59"/>
        <end position="113"/>
    </location>
</feature>
<evidence type="ECO:0000256" key="3">
    <source>
        <dbReference type="ARBA" id="ARBA00022722"/>
    </source>
</evidence>
<accession>A0ABQ5CKM4</accession>